<dbReference type="PANTHER" id="PTHR34831:SF1">
    <property type="entry name" value="MIGRATION AND INVASION-INHIBITORY PROTEIN"/>
    <property type="match status" value="1"/>
</dbReference>
<dbReference type="Pfam" id="PF15734">
    <property type="entry name" value="MIIP"/>
    <property type="match status" value="1"/>
</dbReference>
<dbReference type="FunCoup" id="A0A3Q2KP68">
    <property type="interactions" value="631"/>
</dbReference>
<evidence type="ECO:0000256" key="1">
    <source>
        <dbReference type="SAM" id="MobiDB-lite"/>
    </source>
</evidence>
<dbReference type="PaxDb" id="9796-ENSECAP00000024985"/>
<protein>
    <submittedName>
        <fullName evidence="2">Migration and invasion inhibitory protein</fullName>
    </submittedName>
</protein>
<dbReference type="Bgee" id="ENSECAG00000014794">
    <property type="expression patterns" value="Expressed in leukocyte and 23 other cell types or tissues"/>
</dbReference>
<dbReference type="GO" id="GO:0030336">
    <property type="term" value="P:negative regulation of cell migration"/>
    <property type="evidence" value="ECO:0007669"/>
    <property type="project" value="InterPro"/>
</dbReference>
<dbReference type="CTD" id="60672"/>
<dbReference type="InParanoid" id="A0A3Q2KP68"/>
<keyword evidence="3" id="KW-1185">Reference proteome</keyword>
<dbReference type="AlphaFoldDB" id="A0A3Q2KP68"/>
<reference evidence="2 3" key="1">
    <citation type="journal article" date="2009" name="Science">
        <title>Genome sequence, comparative analysis, and population genetics of the domestic horse.</title>
        <authorList>
            <consortium name="Broad Institute Genome Sequencing Platform"/>
            <consortium name="Broad Institute Whole Genome Assembly Team"/>
            <person name="Wade C.M."/>
            <person name="Giulotto E."/>
            <person name="Sigurdsson S."/>
            <person name="Zoli M."/>
            <person name="Gnerre S."/>
            <person name="Imsland F."/>
            <person name="Lear T.L."/>
            <person name="Adelson D.L."/>
            <person name="Bailey E."/>
            <person name="Bellone R.R."/>
            <person name="Bloecker H."/>
            <person name="Distl O."/>
            <person name="Edgar R.C."/>
            <person name="Garber M."/>
            <person name="Leeb T."/>
            <person name="Mauceli E."/>
            <person name="MacLeod J.N."/>
            <person name="Penedo M.C.T."/>
            <person name="Raison J.M."/>
            <person name="Sharpe T."/>
            <person name="Vogel J."/>
            <person name="Andersson L."/>
            <person name="Antczak D.F."/>
            <person name="Biagi T."/>
            <person name="Binns M.M."/>
            <person name="Chowdhary B.P."/>
            <person name="Coleman S.J."/>
            <person name="Della Valle G."/>
            <person name="Fryc S."/>
            <person name="Guerin G."/>
            <person name="Hasegawa T."/>
            <person name="Hill E.W."/>
            <person name="Jurka J."/>
            <person name="Kiialainen A."/>
            <person name="Lindgren G."/>
            <person name="Liu J."/>
            <person name="Magnani E."/>
            <person name="Mickelson J.R."/>
            <person name="Murray J."/>
            <person name="Nergadze S.G."/>
            <person name="Onofrio R."/>
            <person name="Pedroni S."/>
            <person name="Piras M.F."/>
            <person name="Raudsepp T."/>
            <person name="Rocchi M."/>
            <person name="Roeed K.H."/>
            <person name="Ryder O.A."/>
            <person name="Searle S."/>
            <person name="Skow L."/>
            <person name="Swinburne J.E."/>
            <person name="Syvaenen A.C."/>
            <person name="Tozaki T."/>
            <person name="Valberg S.J."/>
            <person name="Vaudin M."/>
            <person name="White J.R."/>
            <person name="Zody M.C."/>
            <person name="Lander E.S."/>
            <person name="Lindblad-Toh K."/>
        </authorList>
    </citation>
    <scope>NUCLEOTIDE SEQUENCE [LARGE SCALE GENOMIC DNA]</scope>
    <source>
        <strain evidence="2 3">Thoroughbred</strain>
    </source>
</reference>
<sequence>MVETKDVRQLRQLSLELLRQLRAGQEAVRRSVAKAASASSLDSSSSYDSETPPSQEMSSMASRASCPQDAQQGDPCDMSWPGGASSGGSSPPPTKCRHQESLGPLRPHSAPLPASSDSNDPELSAELDSLLQEAQAMRSAPDQQSKLPKPRVTFKKESPVPERIWRLRPYLGYDWIAGSLDNSSPVTSKPEAFFSKLQKFREANQEECVCSDPEPQILGLREGGGVKGDHECVYCYRVNRRLFLVPSDPGTPCRLCRTPRDQRGPETLAEPAQVRVSVPLSVLDPPHQYRIHRRKSFDASDTLALPRHCLLGWDILPPKPEKSSAPKSLDLWSCVSAKAQHRKLSATSPSRLVGSRLPREGQRPWSRPADCRVPGSRIGGGTAEPESVSPQGPVPPALTPSILPGPTTPRQLLHPTQEGDPDYKVQKGMRLEVGVTCSQSGPL</sequence>
<reference evidence="2" key="2">
    <citation type="submission" date="2025-08" db="UniProtKB">
        <authorList>
            <consortium name="Ensembl"/>
        </authorList>
    </citation>
    <scope>IDENTIFICATION</scope>
    <source>
        <strain evidence="2">Thoroughbred</strain>
    </source>
</reference>
<dbReference type="Ensembl" id="ENSECAT00000063019.3">
    <property type="protein sequence ID" value="ENSECAP00000024985.2"/>
    <property type="gene ID" value="ENSECAG00000014794.4"/>
</dbReference>
<dbReference type="Proteomes" id="UP000002281">
    <property type="component" value="Chromosome 2"/>
</dbReference>
<dbReference type="GeneTree" id="ENSGT00390000003768"/>
<dbReference type="VGNC" id="VGNC:20187">
    <property type="gene designation" value="MIIP"/>
</dbReference>
<evidence type="ECO:0000313" key="4">
    <source>
        <dbReference type="VGNC" id="VGNC:20187"/>
    </source>
</evidence>
<feature type="region of interest" description="Disordered" evidence="1">
    <location>
        <begin position="24"/>
        <end position="155"/>
    </location>
</feature>
<accession>A0A3Q2KP68</accession>
<dbReference type="PANTHER" id="PTHR34831">
    <property type="entry name" value="MIGRATION AND INVASION-INHIBITORY PROTEIN"/>
    <property type="match status" value="1"/>
</dbReference>
<dbReference type="InterPro" id="IPR031466">
    <property type="entry name" value="MIIP"/>
</dbReference>
<proteinExistence type="predicted"/>
<dbReference type="GeneID" id="100055924"/>
<evidence type="ECO:0000313" key="3">
    <source>
        <dbReference type="Proteomes" id="UP000002281"/>
    </source>
</evidence>
<organism evidence="2 3">
    <name type="scientific">Equus caballus</name>
    <name type="common">Horse</name>
    <dbReference type="NCBI Taxonomy" id="9796"/>
    <lineage>
        <taxon>Eukaryota</taxon>
        <taxon>Metazoa</taxon>
        <taxon>Chordata</taxon>
        <taxon>Craniata</taxon>
        <taxon>Vertebrata</taxon>
        <taxon>Euteleostomi</taxon>
        <taxon>Mammalia</taxon>
        <taxon>Eutheria</taxon>
        <taxon>Laurasiatheria</taxon>
        <taxon>Perissodactyla</taxon>
        <taxon>Equidae</taxon>
        <taxon>Equus</taxon>
    </lineage>
</organism>
<reference evidence="2" key="3">
    <citation type="submission" date="2025-09" db="UniProtKB">
        <authorList>
            <consortium name="Ensembl"/>
        </authorList>
    </citation>
    <scope>IDENTIFICATION</scope>
    <source>
        <strain evidence="2">Thoroughbred</strain>
    </source>
</reference>
<feature type="region of interest" description="Disordered" evidence="1">
    <location>
        <begin position="343"/>
        <end position="427"/>
    </location>
</feature>
<gene>
    <name evidence="2 4" type="primary">MIIP</name>
</gene>
<feature type="compositionally biased region" description="Polar residues" evidence="1">
    <location>
        <begin position="51"/>
        <end position="62"/>
    </location>
</feature>
<dbReference type="RefSeq" id="XP_070109370.1">
    <property type="nucleotide sequence ID" value="XM_070253269.1"/>
</dbReference>
<dbReference type="RefSeq" id="XP_070109356.1">
    <property type="nucleotide sequence ID" value="XM_070253255.1"/>
</dbReference>
<feature type="compositionally biased region" description="Low complexity" evidence="1">
    <location>
        <begin position="33"/>
        <end position="49"/>
    </location>
</feature>
<dbReference type="GO" id="GO:0010972">
    <property type="term" value="P:negative regulation of G2/M transition of mitotic cell cycle"/>
    <property type="evidence" value="ECO:0007669"/>
    <property type="project" value="InterPro"/>
</dbReference>
<name>A0A3Q2KP68_HORSE</name>
<evidence type="ECO:0000313" key="2">
    <source>
        <dbReference type="Ensembl" id="ENSECAP00000024985.2"/>
    </source>
</evidence>